<organism evidence="2 3">
    <name type="scientific">Acer negundo</name>
    <name type="common">Box elder</name>
    <dbReference type="NCBI Taxonomy" id="4023"/>
    <lineage>
        <taxon>Eukaryota</taxon>
        <taxon>Viridiplantae</taxon>
        <taxon>Streptophyta</taxon>
        <taxon>Embryophyta</taxon>
        <taxon>Tracheophyta</taxon>
        <taxon>Spermatophyta</taxon>
        <taxon>Magnoliopsida</taxon>
        <taxon>eudicotyledons</taxon>
        <taxon>Gunneridae</taxon>
        <taxon>Pentapetalae</taxon>
        <taxon>rosids</taxon>
        <taxon>malvids</taxon>
        <taxon>Sapindales</taxon>
        <taxon>Sapindaceae</taxon>
        <taxon>Hippocastanoideae</taxon>
        <taxon>Acereae</taxon>
        <taxon>Acer</taxon>
    </lineage>
</organism>
<comment type="caution">
    <text evidence="2">The sequence shown here is derived from an EMBL/GenBank/DDBJ whole genome shotgun (WGS) entry which is preliminary data.</text>
</comment>
<dbReference type="EMBL" id="JAJSOW010000103">
    <property type="protein sequence ID" value="KAI9173354.1"/>
    <property type="molecule type" value="Genomic_DNA"/>
</dbReference>
<protein>
    <recommendedName>
        <fullName evidence="1">Retrotransposon gag domain-containing protein</fullName>
    </recommendedName>
</protein>
<evidence type="ECO:0000259" key="1">
    <source>
        <dbReference type="Pfam" id="PF03732"/>
    </source>
</evidence>
<evidence type="ECO:0000313" key="2">
    <source>
        <dbReference type="EMBL" id="KAI9173354.1"/>
    </source>
</evidence>
<name>A0AAD5INH4_ACENE</name>
<dbReference type="Pfam" id="PF03732">
    <property type="entry name" value="Retrotrans_gag"/>
    <property type="match status" value="1"/>
</dbReference>
<keyword evidence="3" id="KW-1185">Reference proteome</keyword>
<reference evidence="2" key="2">
    <citation type="submission" date="2023-02" db="EMBL/GenBank/DDBJ databases">
        <authorList>
            <person name="Swenson N.G."/>
            <person name="Wegrzyn J.L."/>
            <person name="Mcevoy S.L."/>
        </authorList>
    </citation>
    <scope>NUCLEOTIDE SEQUENCE</scope>
    <source>
        <strain evidence="2">91603</strain>
        <tissue evidence="2">Leaf</tissue>
    </source>
</reference>
<evidence type="ECO:0000313" key="3">
    <source>
        <dbReference type="Proteomes" id="UP001064489"/>
    </source>
</evidence>
<feature type="domain" description="Retrotransposon gag" evidence="1">
    <location>
        <begin position="2"/>
        <end position="74"/>
    </location>
</feature>
<gene>
    <name evidence="2" type="ORF">LWI28_000181</name>
</gene>
<reference evidence="2" key="1">
    <citation type="journal article" date="2022" name="Plant J.">
        <title>Strategies of tolerance reflected in two North American maple genomes.</title>
        <authorList>
            <person name="McEvoy S.L."/>
            <person name="Sezen U.U."/>
            <person name="Trouern-Trend A."/>
            <person name="McMahon S.M."/>
            <person name="Schaberg P.G."/>
            <person name="Yang J."/>
            <person name="Wegrzyn J.L."/>
            <person name="Swenson N.G."/>
        </authorList>
    </citation>
    <scope>NUCLEOTIDE SEQUENCE</scope>
    <source>
        <strain evidence="2">91603</strain>
    </source>
</reference>
<proteinExistence type="predicted"/>
<dbReference type="Proteomes" id="UP001064489">
    <property type="component" value="Chromosome 8"/>
</dbReference>
<sequence>MYLNGDAKLWWHTRMANDLSAGLPIIMMWESLKKDLKDQFLPCNTSWLAKENLKKLKQTKSMTDYVIQFLDIRHSKHVRRGQTDEFNVWSVNMGTNRVKKARCEGYTFGYSCY</sequence>
<dbReference type="AlphaFoldDB" id="A0AAD5INH4"/>
<accession>A0AAD5INH4</accession>
<dbReference type="InterPro" id="IPR005162">
    <property type="entry name" value="Retrotrans_gag_dom"/>
</dbReference>